<gene>
    <name evidence="5" type="ORF">ACJRO7_012763</name>
</gene>
<feature type="domain" description="DYW" evidence="4">
    <location>
        <begin position="573"/>
        <end position="662"/>
    </location>
</feature>
<reference evidence="5 6" key="1">
    <citation type="submission" date="2024-11" db="EMBL/GenBank/DDBJ databases">
        <title>Chromosome-level genome assembly of Eucalyptus globulus Labill. provides insights into its genome evolution.</title>
        <authorList>
            <person name="Li X."/>
        </authorList>
    </citation>
    <scope>NUCLEOTIDE SEQUENCE [LARGE SCALE GENOMIC DNA]</scope>
    <source>
        <strain evidence="5">CL2024</strain>
        <tissue evidence="5">Fresh tender leaves</tissue>
    </source>
</reference>
<dbReference type="InterPro" id="IPR011990">
    <property type="entry name" value="TPR-like_helical_dom_sf"/>
</dbReference>
<dbReference type="Pfam" id="PF20431">
    <property type="entry name" value="E_motif"/>
    <property type="match status" value="1"/>
</dbReference>
<dbReference type="Pfam" id="PF01535">
    <property type="entry name" value="PPR"/>
    <property type="match status" value="3"/>
</dbReference>
<dbReference type="FunFam" id="1.25.40.10:FF:000436">
    <property type="entry name" value="Pentatricopeptide repeat-containing protein At5g39350 family"/>
    <property type="match status" value="1"/>
</dbReference>
<evidence type="ECO:0000256" key="1">
    <source>
        <dbReference type="ARBA" id="ARBA00006643"/>
    </source>
</evidence>
<evidence type="ECO:0000259" key="4">
    <source>
        <dbReference type="Pfam" id="PF14432"/>
    </source>
</evidence>
<organism evidence="5 6">
    <name type="scientific">Eucalyptus globulus</name>
    <name type="common">Tasmanian blue gum</name>
    <dbReference type="NCBI Taxonomy" id="34317"/>
    <lineage>
        <taxon>Eukaryota</taxon>
        <taxon>Viridiplantae</taxon>
        <taxon>Streptophyta</taxon>
        <taxon>Embryophyta</taxon>
        <taxon>Tracheophyta</taxon>
        <taxon>Spermatophyta</taxon>
        <taxon>Magnoliopsida</taxon>
        <taxon>eudicotyledons</taxon>
        <taxon>Gunneridae</taxon>
        <taxon>Pentapetalae</taxon>
        <taxon>rosids</taxon>
        <taxon>malvids</taxon>
        <taxon>Myrtales</taxon>
        <taxon>Myrtaceae</taxon>
        <taxon>Myrtoideae</taxon>
        <taxon>Eucalypteae</taxon>
        <taxon>Eucalyptus</taxon>
    </lineage>
</organism>
<dbReference type="FunFam" id="1.25.40.10:FF:000090">
    <property type="entry name" value="Pentatricopeptide repeat-containing protein, chloroplastic"/>
    <property type="match status" value="1"/>
</dbReference>
<dbReference type="Gene3D" id="1.25.40.10">
    <property type="entry name" value="Tetratricopeptide repeat domain"/>
    <property type="match status" value="5"/>
</dbReference>
<evidence type="ECO:0000313" key="6">
    <source>
        <dbReference type="Proteomes" id="UP001634007"/>
    </source>
</evidence>
<sequence>MEVLSSTHRQALFFAGTSQSQSYALHGNARKVQSFAAGAVKSGGAVLTHKAFDEMPLSSTFAWNNLIQASVAGGDIGHAILVYQQMLSRGVCPDKHTLPRVLTASRLSGDLLFGKQVHGHALKLGLYGDRYVGTALIEMYGWLDSIGAARSLFDKFTCKDSVSWTVLARLYLTENKPQLALDLFGEMVNSGVTIDSVALATAIGACGRVKSLHEGRKLQEIARRCGLESDVLVGNSLLHMYIDCGSIDDARGLFDQMPNRDVISWTTIIHGYVKQGGFNESLKLFQQMNKDGMKPDAILISALLPACARMTACKHGKEIHGHLLRSGMKLNLTVQNAIMDMYMKASCLEYAYKIFKEIDSKDVISWTVMILGYSLHGEGKLALSLFHKMKEDAGIQIDELAYGAVLHACVTACAVEEGKFYFNCIRNRNITHYTLMVSLLAHAGLFDEASAFIEESQIERHVEVLRALLDGCRIHHEVKLGKRIIEQLCELEPLNADNYVLQSNWFAHQEKWDMVDNSKEMMNDMGLKPQKAYSWIEHRNKVHVFGTGDVSHPRSEKIYWQLEQLKERMRKEGLLPDLDFSLHDVDEERECSPMAHSEMLAVSFGLISKQVGTAIRVTKNHRVCVGCHDALKAISKLEQREVIVKDLRRFYHFRDGLCSCCDLQ</sequence>
<keyword evidence="2" id="KW-0677">Repeat</keyword>
<evidence type="ECO:0000256" key="3">
    <source>
        <dbReference type="PROSITE-ProRule" id="PRU00708"/>
    </source>
</evidence>
<comment type="caution">
    <text evidence="5">The sequence shown here is derived from an EMBL/GenBank/DDBJ whole genome shotgun (WGS) entry which is preliminary data.</text>
</comment>
<dbReference type="Pfam" id="PF14432">
    <property type="entry name" value="DYW_deaminase"/>
    <property type="match status" value="1"/>
</dbReference>
<name>A0ABD3LN62_EUCGL</name>
<feature type="repeat" description="PPR" evidence="3">
    <location>
        <begin position="261"/>
        <end position="295"/>
    </location>
</feature>
<proteinExistence type="inferred from homology"/>
<feature type="repeat" description="PPR" evidence="3">
    <location>
        <begin position="160"/>
        <end position="194"/>
    </location>
</feature>
<dbReference type="AlphaFoldDB" id="A0ABD3LN62"/>
<dbReference type="EMBL" id="JBJKBG010000002">
    <property type="protein sequence ID" value="KAL3751994.1"/>
    <property type="molecule type" value="Genomic_DNA"/>
</dbReference>
<evidence type="ECO:0000256" key="2">
    <source>
        <dbReference type="ARBA" id="ARBA00022737"/>
    </source>
</evidence>
<dbReference type="InterPro" id="IPR046848">
    <property type="entry name" value="E_motif"/>
</dbReference>
<dbReference type="Pfam" id="PF13041">
    <property type="entry name" value="PPR_2"/>
    <property type="match status" value="2"/>
</dbReference>
<dbReference type="Proteomes" id="UP001634007">
    <property type="component" value="Unassembled WGS sequence"/>
</dbReference>
<dbReference type="PANTHER" id="PTHR47926">
    <property type="entry name" value="PENTATRICOPEPTIDE REPEAT-CONTAINING PROTEIN"/>
    <property type="match status" value="1"/>
</dbReference>
<comment type="similarity">
    <text evidence="1">Belongs to the PPR family. PCMP-H subfamily.</text>
</comment>
<evidence type="ECO:0000313" key="5">
    <source>
        <dbReference type="EMBL" id="KAL3751994.1"/>
    </source>
</evidence>
<dbReference type="PANTHER" id="PTHR47926:SF347">
    <property type="entry name" value="PENTATRICOPEPTIDE REPEAT-CONTAINING PROTEIN"/>
    <property type="match status" value="1"/>
</dbReference>
<dbReference type="InterPro" id="IPR046960">
    <property type="entry name" value="PPR_At4g14850-like_plant"/>
</dbReference>
<feature type="repeat" description="PPR" evidence="3">
    <location>
        <begin position="59"/>
        <end position="93"/>
    </location>
</feature>
<feature type="repeat" description="PPR" evidence="3">
    <location>
        <begin position="362"/>
        <end position="392"/>
    </location>
</feature>
<dbReference type="NCBIfam" id="TIGR00756">
    <property type="entry name" value="PPR"/>
    <property type="match status" value="3"/>
</dbReference>
<dbReference type="InterPro" id="IPR032867">
    <property type="entry name" value="DYW_dom"/>
</dbReference>
<dbReference type="InterPro" id="IPR002885">
    <property type="entry name" value="PPR_rpt"/>
</dbReference>
<keyword evidence="6" id="KW-1185">Reference proteome</keyword>
<accession>A0ABD3LN62</accession>
<protein>
    <recommendedName>
        <fullName evidence="4">DYW domain-containing protein</fullName>
    </recommendedName>
</protein>
<dbReference type="PROSITE" id="PS51375">
    <property type="entry name" value="PPR"/>
    <property type="match status" value="4"/>
</dbReference>